<dbReference type="Gene3D" id="2.60.40.1180">
    <property type="entry name" value="Golgi alpha-mannosidase II"/>
    <property type="match status" value="1"/>
</dbReference>
<dbReference type="GO" id="GO:0005975">
    <property type="term" value="P:carbohydrate metabolic process"/>
    <property type="evidence" value="ECO:0007669"/>
    <property type="project" value="InterPro"/>
</dbReference>
<dbReference type="InterPro" id="IPR006048">
    <property type="entry name" value="A-amylase/branching_C"/>
</dbReference>
<dbReference type="AlphaFoldDB" id="A0A2X3BR97"/>
<dbReference type="Pfam" id="PF02806">
    <property type="entry name" value="Alpha-amylase_C"/>
    <property type="match status" value="1"/>
</dbReference>
<dbReference type="SUPFAM" id="SSF51011">
    <property type="entry name" value="Glycosyl hydrolase domain"/>
    <property type="match status" value="1"/>
</dbReference>
<feature type="region of interest" description="Disordered" evidence="1">
    <location>
        <begin position="103"/>
        <end position="146"/>
    </location>
</feature>
<dbReference type="InterPro" id="IPR013780">
    <property type="entry name" value="Glyco_hydro_b"/>
</dbReference>
<keyword evidence="3" id="KW-0328">Glycosyltransferase</keyword>
<dbReference type="Proteomes" id="UP000251088">
    <property type="component" value="Unassembled WGS sequence"/>
</dbReference>
<gene>
    <name evidence="3" type="primary">glgB_1</name>
    <name evidence="3" type="ORF">NCTC9128_00613</name>
</gene>
<dbReference type="GO" id="GO:0003844">
    <property type="term" value="F:1,4-alpha-glucan branching enzyme activity"/>
    <property type="evidence" value="ECO:0007669"/>
    <property type="project" value="UniProtKB-EC"/>
</dbReference>
<dbReference type="GO" id="GO:0043169">
    <property type="term" value="F:cation binding"/>
    <property type="evidence" value="ECO:0007669"/>
    <property type="project" value="InterPro"/>
</dbReference>
<evidence type="ECO:0000313" key="4">
    <source>
        <dbReference type="Proteomes" id="UP000251088"/>
    </source>
</evidence>
<reference evidence="3 4" key="1">
    <citation type="submission" date="2018-06" db="EMBL/GenBank/DDBJ databases">
        <authorList>
            <consortium name="Pathogen Informatics"/>
            <person name="Doyle S."/>
        </authorList>
    </citation>
    <scope>NUCLEOTIDE SEQUENCE [LARGE SCALE GENOMIC DNA]</scope>
    <source>
        <strain evidence="3 4">NCTC9128</strain>
    </source>
</reference>
<proteinExistence type="predicted"/>
<name>A0A2X3BR97_KLEPN</name>
<keyword evidence="3" id="KW-0808">Transferase</keyword>
<sequence>MRDLNHTYRHHKALHELDFDPYGFEWLVVDDHERSVFVFVRRDRAATRLSLPATSPPVPRHDYRFGINQPGRWREALNTDSMHYHGSNQGNGGVVESDAIASHGREHSLSLTLPPPGDDLAGPGGAMTSLAAGKPAPLAPAMTARG</sequence>
<evidence type="ECO:0000259" key="2">
    <source>
        <dbReference type="Pfam" id="PF02806"/>
    </source>
</evidence>
<feature type="domain" description="Alpha-amylase/branching enzyme C-terminal all beta" evidence="2">
    <location>
        <begin position="26"/>
        <end position="115"/>
    </location>
</feature>
<feature type="compositionally biased region" description="Low complexity" evidence="1">
    <location>
        <begin position="130"/>
        <end position="146"/>
    </location>
</feature>
<evidence type="ECO:0000256" key="1">
    <source>
        <dbReference type="SAM" id="MobiDB-lite"/>
    </source>
</evidence>
<protein>
    <submittedName>
        <fullName evidence="3">1,4-alpha-glucan (Glycogen) branching enzyme</fullName>
        <ecNumber evidence="3">2.4.1.18</ecNumber>
    </submittedName>
</protein>
<dbReference type="FunFam" id="2.60.40.1180:FF:000002">
    <property type="entry name" value="1,4-alpha-glucan branching enzyme GlgB"/>
    <property type="match status" value="1"/>
</dbReference>
<dbReference type="EMBL" id="UAWN01000003">
    <property type="protein sequence ID" value="SQC07678.1"/>
    <property type="molecule type" value="Genomic_DNA"/>
</dbReference>
<organism evidence="3 4">
    <name type="scientific">Klebsiella pneumoniae</name>
    <dbReference type="NCBI Taxonomy" id="573"/>
    <lineage>
        <taxon>Bacteria</taxon>
        <taxon>Pseudomonadati</taxon>
        <taxon>Pseudomonadota</taxon>
        <taxon>Gammaproteobacteria</taxon>
        <taxon>Enterobacterales</taxon>
        <taxon>Enterobacteriaceae</taxon>
        <taxon>Klebsiella/Raoultella group</taxon>
        <taxon>Klebsiella</taxon>
        <taxon>Klebsiella pneumoniae complex</taxon>
    </lineage>
</organism>
<accession>A0A2X3BR97</accession>
<evidence type="ECO:0000313" key="3">
    <source>
        <dbReference type="EMBL" id="SQC07678.1"/>
    </source>
</evidence>
<dbReference type="EC" id="2.4.1.18" evidence="3"/>